<evidence type="ECO:0000256" key="2">
    <source>
        <dbReference type="ARBA" id="ARBA00022744"/>
    </source>
</evidence>
<sequence length="166" mass="17399">MIPNILFPLGPSFDSSPCCAFQVYLHPRKITLSSLCYPECGVARPWPVTGACNQPCVRQCPDSELVIRPSLVVVTHPGPILSNFSQHSAVGAVGAPAIRPGFGCSFGWVGYGGRYGGWYGLGGYGGYGSPYGYWGHGGYLGDYGYGGICGSGVSCHRYLSGSCGPC</sequence>
<accession>A0A452GMP3</accession>
<dbReference type="GO" id="GO:0005200">
    <property type="term" value="F:structural constituent of cytoskeleton"/>
    <property type="evidence" value="ECO:0007669"/>
    <property type="project" value="InterPro"/>
</dbReference>
<dbReference type="Pfam" id="PF02422">
    <property type="entry name" value="Keratin"/>
    <property type="match status" value="1"/>
</dbReference>
<dbReference type="InterPro" id="IPR003461">
    <property type="entry name" value="Keratin"/>
</dbReference>
<evidence type="ECO:0008006" key="5">
    <source>
        <dbReference type="Google" id="ProtNLM"/>
    </source>
</evidence>
<dbReference type="PANTHER" id="PTHR31203:SF1">
    <property type="entry name" value="BETA-KERATIN-RELATED PROTEIN-RELATED"/>
    <property type="match status" value="1"/>
</dbReference>
<name>A0A452GMP3_9SAUR</name>
<evidence type="ECO:0000256" key="1">
    <source>
        <dbReference type="ARBA" id="ARBA00008702"/>
    </source>
</evidence>
<dbReference type="AlphaFoldDB" id="A0A452GMP3"/>
<dbReference type="Ensembl" id="ENSGAGT00000003563.1">
    <property type="protein sequence ID" value="ENSGAGP00000003098.1"/>
    <property type="gene ID" value="ENSGAGG00000002493.1"/>
</dbReference>
<organism evidence="3 4">
    <name type="scientific">Gopherus agassizii</name>
    <name type="common">Agassiz's desert tortoise</name>
    <dbReference type="NCBI Taxonomy" id="38772"/>
    <lineage>
        <taxon>Eukaryota</taxon>
        <taxon>Metazoa</taxon>
        <taxon>Chordata</taxon>
        <taxon>Craniata</taxon>
        <taxon>Vertebrata</taxon>
        <taxon>Euteleostomi</taxon>
        <taxon>Archelosauria</taxon>
        <taxon>Testudinata</taxon>
        <taxon>Testudines</taxon>
        <taxon>Cryptodira</taxon>
        <taxon>Durocryptodira</taxon>
        <taxon>Testudinoidea</taxon>
        <taxon>Testudinidae</taxon>
        <taxon>Gopherus</taxon>
    </lineage>
</organism>
<reference evidence="3" key="3">
    <citation type="submission" date="2025-09" db="UniProtKB">
        <authorList>
            <consortium name="Ensembl"/>
        </authorList>
    </citation>
    <scope>IDENTIFICATION</scope>
</reference>
<dbReference type="GO" id="GO:0005882">
    <property type="term" value="C:intermediate filament"/>
    <property type="evidence" value="ECO:0007669"/>
    <property type="project" value="UniProtKB-KW"/>
</dbReference>
<dbReference type="STRING" id="38772.ENSGAGP00000003098"/>
<evidence type="ECO:0000313" key="3">
    <source>
        <dbReference type="Ensembl" id="ENSGAGP00000003098.1"/>
    </source>
</evidence>
<keyword evidence="4" id="KW-1185">Reference proteome</keyword>
<comment type="similarity">
    <text evidence="1">Belongs to the avian keratin family.</text>
</comment>
<dbReference type="Proteomes" id="UP000291020">
    <property type="component" value="Unassembled WGS sequence"/>
</dbReference>
<reference evidence="3" key="2">
    <citation type="submission" date="2025-08" db="UniProtKB">
        <authorList>
            <consortium name="Ensembl"/>
        </authorList>
    </citation>
    <scope>IDENTIFICATION</scope>
</reference>
<keyword evidence="2" id="KW-0416">Keratin</keyword>
<dbReference type="PANTHER" id="PTHR31203">
    <property type="entry name" value="BETA-KERATIN-RELATED PROTEIN-RELATED"/>
    <property type="match status" value="1"/>
</dbReference>
<reference evidence="4" key="1">
    <citation type="journal article" date="2017" name="PLoS ONE">
        <title>The Agassiz's desert tortoise genome provides a resource for the conservation of a threatened species.</title>
        <authorList>
            <person name="Tollis M."/>
            <person name="DeNardo D.F."/>
            <person name="Cornelius J.A."/>
            <person name="Dolby G.A."/>
            <person name="Edwards T."/>
            <person name="Henen B.T."/>
            <person name="Karl A.E."/>
            <person name="Murphy R.W."/>
            <person name="Kusumi K."/>
        </authorList>
    </citation>
    <scope>NUCLEOTIDE SEQUENCE [LARGE SCALE GENOMIC DNA]</scope>
</reference>
<protein>
    <recommendedName>
        <fullName evidence="5">Keratin</fullName>
    </recommendedName>
</protein>
<proteinExistence type="inferred from homology"/>
<evidence type="ECO:0000313" key="4">
    <source>
        <dbReference type="Proteomes" id="UP000291020"/>
    </source>
</evidence>